<dbReference type="AlphaFoldDB" id="X1CFB1"/>
<keyword evidence="1" id="KW-1133">Transmembrane helix</keyword>
<comment type="caution">
    <text evidence="2">The sequence shown here is derived from an EMBL/GenBank/DDBJ whole genome shotgun (WGS) entry which is preliminary data.</text>
</comment>
<organism evidence="2">
    <name type="scientific">marine sediment metagenome</name>
    <dbReference type="NCBI Taxonomy" id="412755"/>
    <lineage>
        <taxon>unclassified sequences</taxon>
        <taxon>metagenomes</taxon>
        <taxon>ecological metagenomes</taxon>
    </lineage>
</organism>
<protein>
    <submittedName>
        <fullName evidence="2">Uncharacterized protein</fullName>
    </submittedName>
</protein>
<feature type="transmembrane region" description="Helical" evidence="1">
    <location>
        <begin position="7"/>
        <end position="34"/>
    </location>
</feature>
<feature type="transmembrane region" description="Helical" evidence="1">
    <location>
        <begin position="46"/>
        <end position="71"/>
    </location>
</feature>
<evidence type="ECO:0000256" key="1">
    <source>
        <dbReference type="SAM" id="Phobius"/>
    </source>
</evidence>
<proteinExistence type="predicted"/>
<sequence length="75" mass="7843">MDKRNIGIIATIITVLLCGIPGLVSLCLAGLFVIAGPVFEKNSSDLLLKLSLLCIGLVAIAIPIVVGVLTIRTRD</sequence>
<accession>X1CFB1</accession>
<gene>
    <name evidence="2" type="ORF">S01H4_42944</name>
</gene>
<dbReference type="EMBL" id="BART01023638">
    <property type="protein sequence ID" value="GAG94943.1"/>
    <property type="molecule type" value="Genomic_DNA"/>
</dbReference>
<reference evidence="2" key="1">
    <citation type="journal article" date="2014" name="Front. Microbiol.">
        <title>High frequency of phylogenetically diverse reductive dehalogenase-homologous genes in deep subseafloor sedimentary metagenomes.</title>
        <authorList>
            <person name="Kawai M."/>
            <person name="Futagami T."/>
            <person name="Toyoda A."/>
            <person name="Takaki Y."/>
            <person name="Nishi S."/>
            <person name="Hori S."/>
            <person name="Arai W."/>
            <person name="Tsubouchi T."/>
            <person name="Morono Y."/>
            <person name="Uchiyama I."/>
            <person name="Ito T."/>
            <person name="Fujiyama A."/>
            <person name="Inagaki F."/>
            <person name="Takami H."/>
        </authorList>
    </citation>
    <scope>NUCLEOTIDE SEQUENCE</scope>
    <source>
        <strain evidence="2">Expedition CK06-06</strain>
    </source>
</reference>
<keyword evidence="1" id="KW-0472">Membrane</keyword>
<evidence type="ECO:0000313" key="2">
    <source>
        <dbReference type="EMBL" id="GAG94943.1"/>
    </source>
</evidence>
<feature type="non-terminal residue" evidence="2">
    <location>
        <position position="75"/>
    </location>
</feature>
<keyword evidence="1" id="KW-0812">Transmembrane</keyword>
<name>X1CFB1_9ZZZZ</name>